<feature type="transmembrane region" description="Helical" evidence="1">
    <location>
        <begin position="53"/>
        <end position="75"/>
    </location>
</feature>
<keyword evidence="3" id="KW-1185">Reference proteome</keyword>
<dbReference type="AlphaFoldDB" id="A0A4Z0V4X9"/>
<keyword evidence="1" id="KW-0812">Transmembrane</keyword>
<proteinExistence type="predicted"/>
<feature type="transmembrane region" description="Helical" evidence="1">
    <location>
        <begin position="198"/>
        <end position="216"/>
    </location>
</feature>
<comment type="caution">
    <text evidence="2">The sequence shown here is derived from an EMBL/GenBank/DDBJ whole genome shotgun (WGS) entry which is preliminary data.</text>
</comment>
<dbReference type="Proteomes" id="UP000297635">
    <property type="component" value="Unassembled WGS sequence"/>
</dbReference>
<name>A0A4Z0V4X9_9BACT</name>
<feature type="transmembrane region" description="Helical" evidence="1">
    <location>
        <begin position="171"/>
        <end position="192"/>
    </location>
</feature>
<gene>
    <name evidence="2" type="ORF">EZ315_13640</name>
</gene>
<keyword evidence="1" id="KW-1133">Transmembrane helix</keyword>
<evidence type="ECO:0000313" key="2">
    <source>
        <dbReference type="EMBL" id="TGG36866.1"/>
    </source>
</evidence>
<keyword evidence="1" id="KW-0472">Membrane</keyword>
<accession>A0A4Z0V4X9</accession>
<evidence type="ECO:0000313" key="3">
    <source>
        <dbReference type="Proteomes" id="UP000297635"/>
    </source>
</evidence>
<protein>
    <submittedName>
        <fullName evidence="2">Uncharacterized protein</fullName>
    </submittedName>
</protein>
<organism evidence="2 3">
    <name type="scientific">Duncaniella freteri</name>
    <dbReference type="NCBI Taxonomy" id="2530391"/>
    <lineage>
        <taxon>Bacteria</taxon>
        <taxon>Pseudomonadati</taxon>
        <taxon>Bacteroidota</taxon>
        <taxon>Bacteroidia</taxon>
        <taxon>Bacteroidales</taxon>
        <taxon>Muribaculaceae</taxon>
        <taxon>Duncaniella</taxon>
    </lineage>
</organism>
<feature type="transmembrane region" description="Helical" evidence="1">
    <location>
        <begin position="21"/>
        <end position="41"/>
    </location>
</feature>
<evidence type="ECO:0000256" key="1">
    <source>
        <dbReference type="SAM" id="Phobius"/>
    </source>
</evidence>
<dbReference type="EMBL" id="SJSA01000002">
    <property type="protein sequence ID" value="TGG36866.1"/>
    <property type="molecule type" value="Genomic_DNA"/>
</dbReference>
<dbReference type="GeneID" id="82150835"/>
<sequence>METKVISLFDTYDLKARFFPAFILACVIIYRIAGYGSILSYESFVNYSQTLRFIYGFIGLSVVLLFLWPISMIIAKLGDLMSRLIYLKNGLVIMPTTAMLLPKPASQLSKEDKDLRIRIKQDYDMDLLRNRKHNKEIVAEIGYVVKRIIEKVRDEKMVTLNLTNYGVMRNLLAVFAILVFFELCMLFCLIYDEITISSFVPLGMAILAFVIALILMRHYGKRYSDAVYTAFLTKTN</sequence>
<dbReference type="RefSeq" id="WP_135472574.1">
    <property type="nucleotide sequence ID" value="NZ_SJSA01000002.1"/>
</dbReference>
<reference evidence="2 3" key="1">
    <citation type="submission" date="2019-02" db="EMBL/GenBank/DDBJ databases">
        <title>Isolation and identification of novel species under the genus Muribaculum.</title>
        <authorList>
            <person name="Miyake S."/>
            <person name="Ding Y."/>
            <person name="Low A."/>
            <person name="Soh M."/>
            <person name="Seedorf H."/>
        </authorList>
    </citation>
    <scope>NUCLEOTIDE SEQUENCE [LARGE SCALE GENOMIC DNA]</scope>
    <source>
        <strain evidence="2 3">TLL-A3</strain>
    </source>
</reference>